<reference evidence="2 3" key="1">
    <citation type="submission" date="2016-10" db="EMBL/GenBank/DDBJ databases">
        <authorList>
            <person name="de Groot N.N."/>
        </authorList>
    </citation>
    <scope>NUCLEOTIDE SEQUENCE [LARGE SCALE GENOMIC DNA]</scope>
    <source>
        <strain evidence="2 3">DSM 25294</strain>
    </source>
</reference>
<proteinExistence type="predicted"/>
<evidence type="ECO:0000313" key="2">
    <source>
        <dbReference type="EMBL" id="SDL55476.1"/>
    </source>
</evidence>
<evidence type="ECO:0000313" key="3">
    <source>
        <dbReference type="Proteomes" id="UP000199382"/>
    </source>
</evidence>
<accession>A0A1G9L0Y1</accession>
<dbReference type="GO" id="GO:0009360">
    <property type="term" value="C:DNA polymerase III complex"/>
    <property type="evidence" value="ECO:0007669"/>
    <property type="project" value="TreeGrafter"/>
</dbReference>
<evidence type="ECO:0000259" key="1">
    <source>
        <dbReference type="SMART" id="SM00382"/>
    </source>
</evidence>
<dbReference type="InterPro" id="IPR003593">
    <property type="entry name" value="AAA+_ATPase"/>
</dbReference>
<dbReference type="PANTHER" id="PTHR11669:SF8">
    <property type="entry name" value="DNA POLYMERASE III SUBUNIT DELTA"/>
    <property type="match status" value="1"/>
</dbReference>
<dbReference type="GO" id="GO:0006261">
    <property type="term" value="P:DNA-templated DNA replication"/>
    <property type="evidence" value="ECO:0007669"/>
    <property type="project" value="TreeGrafter"/>
</dbReference>
<dbReference type="PANTHER" id="PTHR11669">
    <property type="entry name" value="REPLICATION FACTOR C / DNA POLYMERASE III GAMMA-TAU SUBUNIT"/>
    <property type="match status" value="1"/>
</dbReference>
<name>A0A1G9L0Y1_9RHOB</name>
<organism evidence="2 3">
    <name type="scientific">Aliiruegeria lutimaris</name>
    <dbReference type="NCBI Taxonomy" id="571298"/>
    <lineage>
        <taxon>Bacteria</taxon>
        <taxon>Pseudomonadati</taxon>
        <taxon>Pseudomonadota</taxon>
        <taxon>Alphaproteobacteria</taxon>
        <taxon>Rhodobacterales</taxon>
        <taxon>Roseobacteraceae</taxon>
        <taxon>Aliiruegeria</taxon>
    </lineage>
</organism>
<dbReference type="STRING" id="571298.SAMN04488026_10937"/>
<feature type="domain" description="AAA+ ATPase" evidence="1">
    <location>
        <begin position="44"/>
        <end position="207"/>
    </location>
</feature>
<dbReference type="SUPFAM" id="SSF52540">
    <property type="entry name" value="P-loop containing nucleoside triphosphate hydrolases"/>
    <property type="match status" value="1"/>
</dbReference>
<sequence>MSLPDDIPEADRLEGAPHPRETARLVGQEAAEAGFLEAFNSGRLHHAWLITGPKGVGKATLAWRLARFLLATPPAEEDGLFGAPPPPATLDIAPEHPVFRRTLALSEPGLFLLRRPWDEKAKRHKKEITVDEARKLKGFFSMSATDGGHRAVIIDSADEMNPSAANAVLKLLEEPPARTTLFLVSHQPSRLLPTIRSRCRTLRCRTLTPPELQQSLEAAGTEIPESADALTALADGSVGAAHSLLNNDGLALYTALVRLFETAPTMDREMALAFAEKCGGRAGAGTAEQAFGMIDLFLTRLARTGALGPPAPEAARGEAALLSRLCPNVSAARHWATLHQSLGERSRHGLAVNLDPSALLLDTVLKINAGAGGVVPAPA</sequence>
<dbReference type="Gene3D" id="3.40.50.300">
    <property type="entry name" value="P-loop containing nucleotide triphosphate hydrolases"/>
    <property type="match status" value="1"/>
</dbReference>
<gene>
    <name evidence="2" type="ORF">SAMN04488026_10937</name>
</gene>
<dbReference type="EMBL" id="FNEK01000093">
    <property type="protein sequence ID" value="SDL55476.1"/>
    <property type="molecule type" value="Genomic_DNA"/>
</dbReference>
<dbReference type="NCBIfam" id="NF005677">
    <property type="entry name" value="PRK07471.1"/>
    <property type="match status" value="1"/>
</dbReference>
<dbReference type="AlphaFoldDB" id="A0A1G9L0Y1"/>
<protein>
    <submittedName>
        <fullName evidence="2">DNA polymerase III, delta prime subunit</fullName>
    </submittedName>
</protein>
<keyword evidence="3" id="KW-1185">Reference proteome</keyword>
<dbReference type="OrthoDB" id="9811073at2"/>
<dbReference type="InterPro" id="IPR027417">
    <property type="entry name" value="P-loop_NTPase"/>
</dbReference>
<dbReference type="Proteomes" id="UP000199382">
    <property type="component" value="Unassembled WGS sequence"/>
</dbReference>
<dbReference type="Pfam" id="PF13177">
    <property type="entry name" value="DNA_pol3_delta2"/>
    <property type="match status" value="1"/>
</dbReference>
<dbReference type="SMART" id="SM00382">
    <property type="entry name" value="AAA"/>
    <property type="match status" value="1"/>
</dbReference>
<dbReference type="RefSeq" id="WP_093163860.1">
    <property type="nucleotide sequence ID" value="NZ_FNEK01000093.1"/>
</dbReference>
<dbReference type="InterPro" id="IPR050238">
    <property type="entry name" value="DNA_Rep/Repair_Clamp_Loader"/>
</dbReference>